<dbReference type="Pfam" id="PF14041">
    <property type="entry name" value="Lipoprotein_21"/>
    <property type="match status" value="1"/>
</dbReference>
<reference evidence="7" key="1">
    <citation type="submission" date="2023-06" db="EMBL/GenBank/DDBJ databases">
        <title>Gordonia sp. nov. and Pseudochrobactrum sp. nov., two species isolated from the burying beetle Nicrophorus vespilloides.</title>
        <authorList>
            <person name="Poehlein A."/>
            <person name="Guzman J."/>
            <person name="Daniel R."/>
            <person name="Vilcinskas A."/>
        </authorList>
    </citation>
    <scope>NUCLEOTIDE SEQUENCE</scope>
    <source>
        <strain evidence="7">MP11Mi</strain>
    </source>
</reference>
<evidence type="ECO:0000256" key="5">
    <source>
        <dbReference type="ARBA" id="ARBA00023288"/>
    </source>
</evidence>
<sequence>MPTTTSAEPAPDPCPPEAMGACTPLAVVDIDGSGKPASVSFHPSGEKFVSVTTESGQLVSPEVAPSSIKLTHPFDASEIEKGIQYYELDGQPGAEIVVPIGMNGSNSIFQVFTLRDGDIKAVSAPGDTFQLNLGSSFWVFPGERILARAICGDDGLSLGSTEMPSPKQGRVVDFESKPGSGAGEASEWVVTGRRTVDPSEITDMSVGQTHFKCRDVRIKSLDSAAPSSTAPSTTATSCDSDKDMSSTVREAIATLPTKNGWTWQTTADTSHLNPCNELSFATTTVEMATNSSPVAILLFNEGRFVGPASTCFPPVAGVVDGASVGQTGNDEVEVTYRYPEDGDSNADMTGRATLTFTWDGDKVAKSGDVPARLTQLAGCTP</sequence>
<protein>
    <recommendedName>
        <fullName evidence="8">LppP/LprE family lipoprotein</fullName>
    </recommendedName>
</protein>
<feature type="region of interest" description="Disordered" evidence="6">
    <location>
        <begin position="161"/>
        <end position="188"/>
    </location>
</feature>
<proteinExistence type="predicted"/>
<keyword evidence="5" id="KW-0449">Lipoprotein</keyword>
<evidence type="ECO:0000313" key="7">
    <source>
        <dbReference type="EMBL" id="WOC12639.1"/>
    </source>
</evidence>
<feature type="compositionally biased region" description="Low complexity" evidence="6">
    <location>
        <begin position="223"/>
        <end position="237"/>
    </location>
</feature>
<name>A0AA97CWW7_9ACTN</name>
<accession>A0AA97CWW7</accession>
<keyword evidence="2" id="KW-0732">Signal</keyword>
<feature type="region of interest" description="Disordered" evidence="6">
    <location>
        <begin position="222"/>
        <end position="243"/>
    </location>
</feature>
<keyword evidence="1" id="KW-1003">Cell membrane</keyword>
<evidence type="ECO:0000256" key="2">
    <source>
        <dbReference type="ARBA" id="ARBA00022729"/>
    </source>
</evidence>
<evidence type="ECO:0000256" key="4">
    <source>
        <dbReference type="ARBA" id="ARBA00023139"/>
    </source>
</evidence>
<evidence type="ECO:0000256" key="3">
    <source>
        <dbReference type="ARBA" id="ARBA00023136"/>
    </source>
</evidence>
<keyword evidence="3" id="KW-0472">Membrane</keyword>
<evidence type="ECO:0000256" key="6">
    <source>
        <dbReference type="SAM" id="MobiDB-lite"/>
    </source>
</evidence>
<dbReference type="AlphaFoldDB" id="A0AA97CWW7"/>
<keyword evidence="4" id="KW-0564">Palmitate</keyword>
<evidence type="ECO:0008006" key="8">
    <source>
        <dbReference type="Google" id="ProtNLM"/>
    </source>
</evidence>
<dbReference type="EMBL" id="CP128986">
    <property type="protein sequence ID" value="WOC12639.1"/>
    <property type="molecule type" value="Genomic_DNA"/>
</dbReference>
<gene>
    <name evidence="7" type="ORF">MP11Mi_17290</name>
</gene>
<organism evidence="7">
    <name type="scientific">Gordonia sp. MP11Mi</name>
    <dbReference type="NCBI Taxonomy" id="3022769"/>
    <lineage>
        <taxon>Bacteria</taxon>
        <taxon>Bacillati</taxon>
        <taxon>Actinomycetota</taxon>
        <taxon>Actinomycetes</taxon>
        <taxon>Mycobacteriales</taxon>
        <taxon>Gordoniaceae</taxon>
        <taxon>Gordonia</taxon>
    </lineage>
</organism>
<dbReference type="InterPro" id="IPR025971">
    <property type="entry name" value="LppP/LprE"/>
</dbReference>
<evidence type="ECO:0000256" key="1">
    <source>
        <dbReference type="ARBA" id="ARBA00022475"/>
    </source>
</evidence>